<dbReference type="InterPro" id="IPR036812">
    <property type="entry name" value="NAD(P)_OxRdtase_dom_sf"/>
</dbReference>
<dbReference type="CDD" id="cd19071">
    <property type="entry name" value="AKR_AKR1-5-like"/>
    <property type="match status" value="1"/>
</dbReference>
<gene>
    <name evidence="6" type="ORF">LIZ65_00035</name>
</gene>
<keyword evidence="7" id="KW-1185">Reference proteome</keyword>
<keyword evidence="2" id="KW-0521">NADP</keyword>
<comment type="similarity">
    <text evidence="1">Belongs to the aldo/keto reductase family.</text>
</comment>
<evidence type="ECO:0000256" key="2">
    <source>
        <dbReference type="ARBA" id="ARBA00022857"/>
    </source>
</evidence>
<comment type="caution">
    <text evidence="6">The sequence shown here is derived from an EMBL/GenBank/DDBJ whole genome shotgun (WGS) entry which is preliminary data.</text>
</comment>
<dbReference type="PANTHER" id="PTHR43827:SF3">
    <property type="entry name" value="NADP-DEPENDENT OXIDOREDUCTASE DOMAIN-CONTAINING PROTEIN"/>
    <property type="match status" value="1"/>
</dbReference>
<feature type="domain" description="NADP-dependent oxidoreductase" evidence="5">
    <location>
        <begin position="19"/>
        <end position="265"/>
    </location>
</feature>
<dbReference type="PANTHER" id="PTHR43827">
    <property type="entry name" value="2,5-DIKETO-D-GLUCONIC ACID REDUCTASE"/>
    <property type="match status" value="1"/>
</dbReference>
<evidence type="ECO:0000256" key="3">
    <source>
        <dbReference type="ARBA" id="ARBA00023002"/>
    </source>
</evidence>
<dbReference type="Gene3D" id="3.20.20.100">
    <property type="entry name" value="NADP-dependent oxidoreductase domain"/>
    <property type="match status" value="1"/>
</dbReference>
<dbReference type="InterPro" id="IPR018170">
    <property type="entry name" value="Aldo/ket_reductase_CS"/>
</dbReference>
<dbReference type="PROSITE" id="PS00063">
    <property type="entry name" value="ALDOKETO_REDUCTASE_3"/>
    <property type="match status" value="1"/>
</dbReference>
<dbReference type="InterPro" id="IPR020471">
    <property type="entry name" value="AKR"/>
</dbReference>
<protein>
    <submittedName>
        <fullName evidence="6">Aldo/keto reductase</fullName>
    </submittedName>
</protein>
<evidence type="ECO:0000256" key="4">
    <source>
        <dbReference type="SAM" id="MobiDB-lite"/>
    </source>
</evidence>
<feature type="region of interest" description="Disordered" evidence="4">
    <location>
        <begin position="270"/>
        <end position="292"/>
    </location>
</feature>
<evidence type="ECO:0000313" key="6">
    <source>
        <dbReference type="EMBL" id="MCB7385665.1"/>
    </source>
</evidence>
<sequence length="292" mass="33588">MNSINDCYTLNNGIKIPCIGFGTYKAAEGNNIQILKTAIEAGYRYFDTASFYGTEDYLGEAVRQSGLPREEFFLVSKMWKEEMGYDRTKKAFEETLQRLQTDYLDMYLIHWPRPEASCSEWKQLDLDTWRAMEELCQEGRIKAIGLSNFLPQHLENILAHCKIKPAAVQLELHPGYMQEAGVRYCEEKGILLQAWSPIGRQRVLNEPLLVELAQKYQVSPAQICLRFLVQRGIVPLPKSSSMERMKQNMEVFGFDISTEDMYRIATMPQAGWSGEHPDPEVAQKINKRKIGE</sequence>
<dbReference type="Pfam" id="PF00248">
    <property type="entry name" value="Aldo_ket_red"/>
    <property type="match status" value="1"/>
</dbReference>
<evidence type="ECO:0000256" key="1">
    <source>
        <dbReference type="ARBA" id="ARBA00007905"/>
    </source>
</evidence>
<organism evidence="6 7">
    <name type="scientific">Bariatricus massiliensis</name>
    <dbReference type="NCBI Taxonomy" id="1745713"/>
    <lineage>
        <taxon>Bacteria</taxon>
        <taxon>Bacillati</taxon>
        <taxon>Bacillota</taxon>
        <taxon>Clostridia</taxon>
        <taxon>Lachnospirales</taxon>
        <taxon>Lachnospiraceae</taxon>
        <taxon>Bariatricus</taxon>
    </lineage>
</organism>
<proteinExistence type="inferred from homology"/>
<accession>A0ABS8DB62</accession>
<evidence type="ECO:0000313" key="7">
    <source>
        <dbReference type="Proteomes" id="UP001299546"/>
    </source>
</evidence>
<dbReference type="RefSeq" id="WP_066731527.1">
    <property type="nucleotide sequence ID" value="NZ_JAJCIQ010000001.1"/>
</dbReference>
<dbReference type="InterPro" id="IPR023210">
    <property type="entry name" value="NADP_OxRdtase_dom"/>
</dbReference>
<reference evidence="6 7" key="1">
    <citation type="submission" date="2021-10" db="EMBL/GenBank/DDBJ databases">
        <title>Collection of gut derived symbiotic bacterial strains cultured from healthy donors.</title>
        <authorList>
            <person name="Lin H."/>
            <person name="Littmann E."/>
            <person name="Kohout C."/>
            <person name="Pamer E.G."/>
        </authorList>
    </citation>
    <scope>NUCLEOTIDE SEQUENCE [LARGE SCALE GENOMIC DNA]</scope>
    <source>
        <strain evidence="6 7">DFI.1.165</strain>
    </source>
</reference>
<evidence type="ECO:0000259" key="5">
    <source>
        <dbReference type="Pfam" id="PF00248"/>
    </source>
</evidence>
<dbReference type="PRINTS" id="PR00069">
    <property type="entry name" value="ALDKETRDTASE"/>
</dbReference>
<dbReference type="Proteomes" id="UP001299546">
    <property type="component" value="Unassembled WGS sequence"/>
</dbReference>
<dbReference type="PIRSF" id="PIRSF000097">
    <property type="entry name" value="AKR"/>
    <property type="match status" value="1"/>
</dbReference>
<dbReference type="SUPFAM" id="SSF51430">
    <property type="entry name" value="NAD(P)-linked oxidoreductase"/>
    <property type="match status" value="1"/>
</dbReference>
<dbReference type="PROSITE" id="PS00062">
    <property type="entry name" value="ALDOKETO_REDUCTASE_2"/>
    <property type="match status" value="1"/>
</dbReference>
<keyword evidence="3" id="KW-0560">Oxidoreductase</keyword>
<dbReference type="EMBL" id="JAJCIS010000001">
    <property type="protein sequence ID" value="MCB7385665.1"/>
    <property type="molecule type" value="Genomic_DNA"/>
</dbReference>
<name>A0ABS8DB62_9FIRM</name>